<evidence type="ECO:0000313" key="1">
    <source>
        <dbReference type="EMBL" id="GAG88640.1"/>
    </source>
</evidence>
<proteinExistence type="predicted"/>
<accession>X1B121</accession>
<sequence>MAALKAIQISSAIAVIAAVMKSKVSLIPSHTAVAISAANKPNAVTTSPIAPVIATEEENIDSFDVH</sequence>
<comment type="caution">
    <text evidence="1">The sequence shown here is derived from an EMBL/GenBank/DDBJ whole genome shotgun (WGS) entry which is preliminary data.</text>
</comment>
<reference evidence="1" key="1">
    <citation type="journal article" date="2014" name="Front. Microbiol.">
        <title>High frequency of phylogenetically diverse reductive dehalogenase-homologous genes in deep subseafloor sedimentary metagenomes.</title>
        <authorList>
            <person name="Kawai M."/>
            <person name="Futagami T."/>
            <person name="Toyoda A."/>
            <person name="Takaki Y."/>
            <person name="Nishi S."/>
            <person name="Hori S."/>
            <person name="Arai W."/>
            <person name="Tsubouchi T."/>
            <person name="Morono Y."/>
            <person name="Uchiyama I."/>
            <person name="Ito T."/>
            <person name="Fujiyama A."/>
            <person name="Inagaki F."/>
            <person name="Takami H."/>
        </authorList>
    </citation>
    <scope>NUCLEOTIDE SEQUENCE</scope>
    <source>
        <strain evidence="1">Expedition CK06-06</strain>
    </source>
</reference>
<name>X1B121_9ZZZZ</name>
<dbReference type="AlphaFoldDB" id="X1B121"/>
<protein>
    <submittedName>
        <fullName evidence="1">Uncharacterized protein</fullName>
    </submittedName>
</protein>
<gene>
    <name evidence="1" type="ORF">S01H4_24864</name>
</gene>
<dbReference type="EMBL" id="BART01011751">
    <property type="protein sequence ID" value="GAG88640.1"/>
    <property type="molecule type" value="Genomic_DNA"/>
</dbReference>
<feature type="non-terminal residue" evidence="1">
    <location>
        <position position="66"/>
    </location>
</feature>
<organism evidence="1">
    <name type="scientific">marine sediment metagenome</name>
    <dbReference type="NCBI Taxonomy" id="412755"/>
    <lineage>
        <taxon>unclassified sequences</taxon>
        <taxon>metagenomes</taxon>
        <taxon>ecological metagenomes</taxon>
    </lineage>
</organism>